<proteinExistence type="predicted"/>
<protein>
    <submittedName>
        <fullName evidence="1">Uncharacterized protein</fullName>
    </submittedName>
</protein>
<organism evidence="1 2">
    <name type="scientific">Eumeta variegata</name>
    <name type="common">Bagworm moth</name>
    <name type="synonym">Eumeta japonica</name>
    <dbReference type="NCBI Taxonomy" id="151549"/>
    <lineage>
        <taxon>Eukaryota</taxon>
        <taxon>Metazoa</taxon>
        <taxon>Ecdysozoa</taxon>
        <taxon>Arthropoda</taxon>
        <taxon>Hexapoda</taxon>
        <taxon>Insecta</taxon>
        <taxon>Pterygota</taxon>
        <taxon>Neoptera</taxon>
        <taxon>Endopterygota</taxon>
        <taxon>Lepidoptera</taxon>
        <taxon>Glossata</taxon>
        <taxon>Ditrysia</taxon>
        <taxon>Tineoidea</taxon>
        <taxon>Psychidae</taxon>
        <taxon>Oiketicinae</taxon>
        <taxon>Eumeta</taxon>
    </lineage>
</organism>
<evidence type="ECO:0000313" key="2">
    <source>
        <dbReference type="Proteomes" id="UP000299102"/>
    </source>
</evidence>
<evidence type="ECO:0000313" key="1">
    <source>
        <dbReference type="EMBL" id="GBP08948.1"/>
    </source>
</evidence>
<accession>A0A4C1T645</accession>
<dbReference type="EMBL" id="BGZK01000033">
    <property type="protein sequence ID" value="GBP08948.1"/>
    <property type="molecule type" value="Genomic_DNA"/>
</dbReference>
<comment type="caution">
    <text evidence="1">The sequence shown here is derived from an EMBL/GenBank/DDBJ whole genome shotgun (WGS) entry which is preliminary data.</text>
</comment>
<sequence length="127" mass="14642">MIGSIQRVFVANELHPARCNSVKTKECANAIPPESLRQNCSQHESGVRYILCRKITQHVDYGINGELPQNRIIRTCGWDETKYKLQLWTCNEFPHLLYRLMALCHLNPSLALVSIFKGVRIRGYDEI</sequence>
<dbReference type="OrthoDB" id="6496929at2759"/>
<keyword evidence="2" id="KW-1185">Reference proteome</keyword>
<dbReference type="AlphaFoldDB" id="A0A4C1T645"/>
<gene>
    <name evidence="1" type="ORF">EVAR_78317_1</name>
</gene>
<reference evidence="1 2" key="1">
    <citation type="journal article" date="2019" name="Commun. Biol.">
        <title>The bagworm genome reveals a unique fibroin gene that provides high tensile strength.</title>
        <authorList>
            <person name="Kono N."/>
            <person name="Nakamura H."/>
            <person name="Ohtoshi R."/>
            <person name="Tomita M."/>
            <person name="Numata K."/>
            <person name="Arakawa K."/>
        </authorList>
    </citation>
    <scope>NUCLEOTIDE SEQUENCE [LARGE SCALE GENOMIC DNA]</scope>
</reference>
<name>A0A4C1T645_EUMVA</name>
<dbReference type="Proteomes" id="UP000299102">
    <property type="component" value="Unassembled WGS sequence"/>
</dbReference>